<organism evidence="6 7">
    <name type="scientific">Colletotrichum gloeosporioides</name>
    <name type="common">Anthracnose fungus</name>
    <name type="synonym">Glomerella cingulata</name>
    <dbReference type="NCBI Taxonomy" id="474922"/>
    <lineage>
        <taxon>Eukaryota</taxon>
        <taxon>Fungi</taxon>
        <taxon>Dikarya</taxon>
        <taxon>Ascomycota</taxon>
        <taxon>Pezizomycotina</taxon>
        <taxon>Sordariomycetes</taxon>
        <taxon>Hypocreomycetidae</taxon>
        <taxon>Glomerellales</taxon>
        <taxon>Glomerellaceae</taxon>
        <taxon>Colletotrichum</taxon>
        <taxon>Colletotrichum gloeosporioides species complex</taxon>
    </lineage>
</organism>
<evidence type="ECO:0000256" key="2">
    <source>
        <dbReference type="PROSITE-ProRule" id="PRU00023"/>
    </source>
</evidence>
<dbReference type="GO" id="GO:0003824">
    <property type="term" value="F:catalytic activity"/>
    <property type="evidence" value="ECO:0007669"/>
    <property type="project" value="InterPro"/>
</dbReference>
<evidence type="ECO:0000313" key="7">
    <source>
        <dbReference type="Proteomes" id="UP000613401"/>
    </source>
</evidence>
<reference evidence="6" key="2">
    <citation type="submission" date="2020-03" db="EMBL/GenBank/DDBJ databases">
        <authorList>
            <person name="Fu F.-F."/>
            <person name="Chen J."/>
        </authorList>
    </citation>
    <scope>NUCLEOTIDE SEQUENCE</scope>
    <source>
        <strain evidence="6">Lc1</strain>
    </source>
</reference>
<evidence type="ECO:0000313" key="6">
    <source>
        <dbReference type="EMBL" id="KAF3799940.1"/>
    </source>
</evidence>
<dbReference type="Gene3D" id="3.40.50.1580">
    <property type="entry name" value="Nucleoside phosphorylase domain"/>
    <property type="match status" value="1"/>
</dbReference>
<dbReference type="PROSITE" id="PS50297">
    <property type="entry name" value="ANK_REP_REGION"/>
    <property type="match status" value="3"/>
</dbReference>
<dbReference type="GO" id="GO:0009116">
    <property type="term" value="P:nucleoside metabolic process"/>
    <property type="evidence" value="ECO:0007669"/>
    <property type="project" value="InterPro"/>
</dbReference>
<feature type="repeat" description="ANK" evidence="2">
    <location>
        <begin position="1190"/>
        <end position="1222"/>
    </location>
</feature>
<evidence type="ECO:0000256" key="3">
    <source>
        <dbReference type="SAM" id="MobiDB-lite"/>
    </source>
</evidence>
<dbReference type="Gene3D" id="3.40.50.300">
    <property type="entry name" value="P-loop containing nucleotide triphosphate hydrolases"/>
    <property type="match status" value="1"/>
</dbReference>
<dbReference type="Pfam" id="PF01048">
    <property type="entry name" value="PNP_UDP_1"/>
    <property type="match status" value="1"/>
</dbReference>
<feature type="compositionally biased region" description="Basic and acidic residues" evidence="3">
    <location>
        <begin position="36"/>
        <end position="50"/>
    </location>
</feature>
<feature type="repeat" description="ANK" evidence="2">
    <location>
        <begin position="1157"/>
        <end position="1189"/>
    </location>
</feature>
<gene>
    <name evidence="6" type="ORF">GCG54_00001048</name>
</gene>
<protein>
    <recommendedName>
        <fullName evidence="8">Nucleoside phosphorylase domain-containing protein</fullName>
    </recommendedName>
</protein>
<dbReference type="RefSeq" id="XP_045259100.1">
    <property type="nucleotide sequence ID" value="XM_045401175.1"/>
</dbReference>
<dbReference type="Pfam" id="PF00023">
    <property type="entry name" value="Ank"/>
    <property type="match status" value="1"/>
</dbReference>
<feature type="domain" description="Nephrocystin 3-like N-terminal" evidence="5">
    <location>
        <begin position="408"/>
        <end position="581"/>
    </location>
</feature>
<dbReference type="SUPFAM" id="SSF53167">
    <property type="entry name" value="Purine and uridine phosphorylases"/>
    <property type="match status" value="1"/>
</dbReference>
<dbReference type="SUPFAM" id="SSF48403">
    <property type="entry name" value="Ankyrin repeat"/>
    <property type="match status" value="1"/>
</dbReference>
<dbReference type="GeneID" id="69008219"/>
<dbReference type="InterPro" id="IPR036770">
    <property type="entry name" value="Ankyrin_rpt-contain_sf"/>
</dbReference>
<dbReference type="InterPro" id="IPR035994">
    <property type="entry name" value="Nucleoside_phosphorylase_sf"/>
</dbReference>
<dbReference type="InterPro" id="IPR056884">
    <property type="entry name" value="NPHP3-like_N"/>
</dbReference>
<feature type="repeat" description="ANK" evidence="2">
    <location>
        <begin position="1223"/>
        <end position="1255"/>
    </location>
</feature>
<keyword evidence="2" id="KW-0040">ANK repeat</keyword>
<keyword evidence="1" id="KW-0677">Repeat</keyword>
<feature type="region of interest" description="Disordered" evidence="3">
    <location>
        <begin position="1"/>
        <end position="58"/>
    </location>
</feature>
<dbReference type="SUPFAM" id="SSF52540">
    <property type="entry name" value="P-loop containing nucleoside triphosphate hydrolases"/>
    <property type="match status" value="1"/>
</dbReference>
<dbReference type="Pfam" id="PF12796">
    <property type="entry name" value="Ank_2"/>
    <property type="match status" value="2"/>
</dbReference>
<dbReference type="EMBL" id="WVTB01000081">
    <property type="protein sequence ID" value="KAF3799940.1"/>
    <property type="molecule type" value="Genomic_DNA"/>
</dbReference>
<feature type="domain" description="Nucleoside phosphorylase" evidence="4">
    <location>
        <begin position="66"/>
        <end position="348"/>
    </location>
</feature>
<dbReference type="InterPro" id="IPR002110">
    <property type="entry name" value="Ankyrin_rpt"/>
</dbReference>
<dbReference type="Pfam" id="PF24883">
    <property type="entry name" value="NPHP3_N"/>
    <property type="match status" value="1"/>
</dbReference>
<reference evidence="6" key="1">
    <citation type="journal article" date="2020" name="Phytopathology">
        <title>Genome sequence and comparative analysis of Colletotrichum gloeosporioides isolated from Liriodendron leaves.</title>
        <authorList>
            <person name="Fu F.F."/>
            <person name="Hao Z."/>
            <person name="Wang P."/>
            <person name="Lu Y."/>
            <person name="Xue L.J."/>
            <person name="Wei G."/>
            <person name="Tian Y."/>
            <person name="Baishi H."/>
            <person name="Xu H."/>
            <person name="Shi J."/>
            <person name="Cheng T."/>
            <person name="Wang G."/>
            <person name="Yi Y."/>
            <person name="Chen J."/>
        </authorList>
    </citation>
    <scope>NUCLEOTIDE SEQUENCE</scope>
    <source>
        <strain evidence="6">Lc1</strain>
    </source>
</reference>
<evidence type="ECO:0000256" key="1">
    <source>
        <dbReference type="ARBA" id="ARBA00022737"/>
    </source>
</evidence>
<sequence>MSENILEEDKIGGKRTFGEGDSDDSRRGLSKRRRASRGDVEDDFRARESDPQSPSNVRLQREDYTLGWICALPIELAASRAMMDCIHETLPTPENDSNAYILGNIGTHNIVMACLPTGNFGTNNAADVASNLLRSFTSVRVSFMVGIGGGVPSDAVDIRLGDIVVGESVIQHDLGKMTSQGLQGTASATKPPLVLLKAVSKLRAIHESMQSLTPFFLNDMQERYSELSHYSYPASANDRLFVAAYEHDRSTVTDCSNCSEREIRYRRRRGTTNPRIHYGGVASGNQVIKSGLIRDDLAEKLGVICFEMEAAGVANTLPGIVIRGICDYSDSHKNKQWQRYAAATAAAYTKELVTALTPDSIVDPYPRGTPIDNWHKKLQICRKHLLQSLRFDQIDARYKDIKTAQIKTCEWLLHDPFYEQWLDPSLSSKHLGFLWLSGKPGAGKSTIMKFASTRASKTSGKDTAIIFFSFNARGQAIEKTIFGLYRSLLFQILERFPDLQQVLDDPALISVERIKCPTVDALQELLRDAIRALGQRHLICFIDALDECDETQVREMVVFFEDLGEQAVETGVRLNVCFSSRHYPHVNIRHSLKLTLEAQPGHGQDLEKYVNRRLRVDESPRVDNLRAEILHKAGGVFMWVVLVVEILNKELTRGSWFRAEKRLREIPRGLSELFQDLLRRDDYNKDELLLCIQWILFSARPMTTQEFYFAMLSGLPDFHQEMAAYNPRLDADKMMKLFIVGSSKGLAEVTESGRGTVQFIHESVADFFMKDGGIKDLWPELDGNFRALSHEKLKQCCFSHVGPHSVAANLSLEIRKARCMIADKFPFLRYAAKHVLHHANAAAESLSQDEFTDQFPLKDWVRLTDLLENGRFSRSTSTTTFVYILAENNFVTLLQHYIRRHPEVHPKGEWYGYPLFAALSKGHWAAAKTLLGQADPYCDHNELFLSTNHYRDFGSFKGADSTPLHWSIETGHKALAKILIDSAHFDCTSLNTKGQSPVHSAAIAGNKDALVLLLGKCGSSDEQVTDESNSLSRAVKTISDPQSIYRQERLRHINLRDHSGKRPISIAVGRHHPDLVQQLIEWGATLDDDIFTPGSTRSTLLSLASRHGHLHGGLTQLLIDRGLATIQTFLRLAIVRDDLMAMQVLEDEASIDDVDANGHTPLEIAFMHGRLSMAERLVRRGANIERVNQHGHAPLHHAAFHGSKTLVKLLIDLGATIDHQDLSGQTALHTAASFGHSDAIKVLLKEGASTRVVDSHRMTPLQLAMHQGRFRAANILLGGKGRLRFLA</sequence>
<dbReference type="InterPro" id="IPR053137">
    <property type="entry name" value="NLR-like"/>
</dbReference>
<dbReference type="Proteomes" id="UP000613401">
    <property type="component" value="Unassembled WGS sequence"/>
</dbReference>
<dbReference type="PANTHER" id="PTHR46082:SF11">
    <property type="entry name" value="AAA+ ATPASE DOMAIN-CONTAINING PROTEIN-RELATED"/>
    <property type="match status" value="1"/>
</dbReference>
<dbReference type="PROSITE" id="PS50088">
    <property type="entry name" value="ANK_REPEAT"/>
    <property type="match status" value="3"/>
</dbReference>
<accession>A0A8H4FFE8</accession>
<evidence type="ECO:0000259" key="4">
    <source>
        <dbReference type="Pfam" id="PF01048"/>
    </source>
</evidence>
<proteinExistence type="predicted"/>
<dbReference type="PANTHER" id="PTHR46082">
    <property type="entry name" value="ATP/GTP-BINDING PROTEIN-RELATED"/>
    <property type="match status" value="1"/>
</dbReference>
<feature type="compositionally biased region" description="Basic and acidic residues" evidence="3">
    <location>
        <begin position="7"/>
        <end position="27"/>
    </location>
</feature>
<evidence type="ECO:0000259" key="5">
    <source>
        <dbReference type="Pfam" id="PF24883"/>
    </source>
</evidence>
<name>A0A8H4FFE8_COLGL</name>
<dbReference type="SMART" id="SM00248">
    <property type="entry name" value="ANK"/>
    <property type="match status" value="7"/>
</dbReference>
<keyword evidence="7" id="KW-1185">Reference proteome</keyword>
<dbReference type="InterPro" id="IPR000845">
    <property type="entry name" value="Nucleoside_phosphorylase_d"/>
</dbReference>
<evidence type="ECO:0008006" key="8">
    <source>
        <dbReference type="Google" id="ProtNLM"/>
    </source>
</evidence>
<dbReference type="Gene3D" id="1.25.40.20">
    <property type="entry name" value="Ankyrin repeat-containing domain"/>
    <property type="match status" value="3"/>
</dbReference>
<comment type="caution">
    <text evidence="6">The sequence shown here is derived from an EMBL/GenBank/DDBJ whole genome shotgun (WGS) entry which is preliminary data.</text>
</comment>
<dbReference type="InterPro" id="IPR027417">
    <property type="entry name" value="P-loop_NTPase"/>
</dbReference>